<dbReference type="PANTHER" id="PTHR36151:SF3">
    <property type="entry name" value="ER-BOUND OXYGENASE MPAB_MPAB'_RUBBER OXYGENASE CATALYTIC DOMAIN-CONTAINING PROTEIN"/>
    <property type="match status" value="1"/>
</dbReference>
<evidence type="ECO:0000256" key="1">
    <source>
        <dbReference type="SAM" id="MobiDB-lite"/>
    </source>
</evidence>
<dbReference type="EMBL" id="LQOT01000021">
    <property type="protein sequence ID" value="ORV49828.1"/>
    <property type="molecule type" value="Genomic_DNA"/>
</dbReference>
<comment type="caution">
    <text evidence="3">The sequence shown here is derived from an EMBL/GenBank/DDBJ whole genome shotgun (WGS) entry which is preliminary data.</text>
</comment>
<feature type="domain" description="ER-bound oxygenase mpaB/mpaB'/Rubber oxygenase catalytic" evidence="2">
    <location>
        <begin position="48"/>
        <end position="284"/>
    </location>
</feature>
<reference evidence="3 4" key="1">
    <citation type="submission" date="2016-01" db="EMBL/GenBank/DDBJ databases">
        <title>The new phylogeny of the genus Mycobacterium.</title>
        <authorList>
            <person name="Tarcisio F."/>
            <person name="Conor M."/>
            <person name="Antonella G."/>
            <person name="Elisabetta G."/>
            <person name="Giulia F.S."/>
            <person name="Sara T."/>
            <person name="Anna F."/>
            <person name="Clotilde B."/>
            <person name="Roberto B."/>
            <person name="Veronica D.S."/>
            <person name="Fabio R."/>
            <person name="Monica P."/>
            <person name="Olivier J."/>
            <person name="Enrico T."/>
            <person name="Nicola S."/>
        </authorList>
    </citation>
    <scope>NUCLEOTIDE SEQUENCE [LARGE SCALE GENOMIC DNA]</scope>
    <source>
        <strain evidence="3 4">ATCC 27353</strain>
    </source>
</reference>
<dbReference type="RefSeq" id="WP_085127789.1">
    <property type="nucleotide sequence ID" value="NZ_LQOT01000021.1"/>
</dbReference>
<dbReference type="GO" id="GO:0016491">
    <property type="term" value="F:oxidoreductase activity"/>
    <property type="evidence" value="ECO:0007669"/>
    <property type="project" value="InterPro"/>
</dbReference>
<dbReference type="Pfam" id="PF09995">
    <property type="entry name" value="MPAB_Lcp_cat"/>
    <property type="match status" value="1"/>
</dbReference>
<keyword evidence="4" id="KW-1185">Reference proteome</keyword>
<dbReference type="AlphaFoldDB" id="A0A1X1TZJ3"/>
<dbReference type="PANTHER" id="PTHR36151">
    <property type="entry name" value="BLR2777 PROTEIN"/>
    <property type="match status" value="1"/>
</dbReference>
<accession>A0A1X1TZJ3</accession>
<dbReference type="STRING" id="188915.AWC02_05935"/>
<feature type="region of interest" description="Disordered" evidence="1">
    <location>
        <begin position="354"/>
        <end position="373"/>
    </location>
</feature>
<sequence>MKQHRTTQMPARTEATGGSLRSVITRVRRRDYQPLLDYGVFGPDSVAWRVWTYPTTPTVAISRAVVIEELDPFLTATVNATGRIYNQPRVRLERTIAYFATIAIGDSLSAAKAAETLTKVHAHAGCVEPVSGVWSDPNNPDQQLWILVTGWHSVLYAYETYGPGRLSDADERSYWADCAKAAEFQTIDPAAVPRTRDEVRDYFRRMRPRLAASEATQYAMQHLMNAKAFLSDLPRLLTPVKWPARFVLRAGVIRMLPRWQRDLANTRQSAVVDWLIRPILRVGMAVMARPTVAILALRFLSPSTVPIAAPALLGIPPVTAATVTPAQAFARHGIATPKALYEQYRSEQDIVMHRPSAPLPVPPPGGVSQPQPA</sequence>
<dbReference type="InterPro" id="IPR018713">
    <property type="entry name" value="MPAB/Lcp_cat_dom"/>
</dbReference>
<proteinExistence type="predicted"/>
<evidence type="ECO:0000313" key="3">
    <source>
        <dbReference type="EMBL" id="ORV49828.1"/>
    </source>
</evidence>
<evidence type="ECO:0000313" key="4">
    <source>
        <dbReference type="Proteomes" id="UP000193465"/>
    </source>
</evidence>
<name>A0A1X1TZJ3_9MYCO</name>
<dbReference type="Proteomes" id="UP000193465">
    <property type="component" value="Unassembled WGS sequence"/>
</dbReference>
<feature type="compositionally biased region" description="Pro residues" evidence="1">
    <location>
        <begin position="357"/>
        <end position="373"/>
    </location>
</feature>
<gene>
    <name evidence="3" type="ORF">AWC02_05935</name>
</gene>
<organism evidence="3 4">
    <name type="scientific">Mycolicibacter engbaekii</name>
    <dbReference type="NCBI Taxonomy" id="188915"/>
    <lineage>
        <taxon>Bacteria</taxon>
        <taxon>Bacillati</taxon>
        <taxon>Actinomycetota</taxon>
        <taxon>Actinomycetes</taxon>
        <taxon>Mycobacteriales</taxon>
        <taxon>Mycobacteriaceae</taxon>
        <taxon>Mycolicibacter</taxon>
    </lineage>
</organism>
<protein>
    <recommendedName>
        <fullName evidence="2">ER-bound oxygenase mpaB/mpaB'/Rubber oxygenase catalytic domain-containing protein</fullName>
    </recommendedName>
</protein>
<evidence type="ECO:0000259" key="2">
    <source>
        <dbReference type="Pfam" id="PF09995"/>
    </source>
</evidence>